<sequence>MDFLRAKIDQCITFDELEKLIKSRHKLTIKFGIDPTGPDVHVGHLLPIFMLRQFQKAGHIIQLIIGDFTAMIGDPSGRDSGRSRLSKADVQKNMRTYLKQIGPYLDIRKAKVHYNSEWLGKLSLAHIIADFQQLSLTEILQREDFRKRIEQGQGITLAELIYSYAQGVDSVIITPDIEVGGRDQLLNFAHARTIMRARNQAPEVAVTTPVLKGTAGDGRKMSKSYNNYIAVRESAEEKFGKIMSIPDNLIVPYFTAFADIKKSELQNLRLIAEHNPLEAKKQLGQFIVAIDEDSLKAGQKEREKFEKKFSQKNLSGAKMPSLKIEGGETYFDAIVRSKLITSKSELTRLFEQQAIHNTGTNATLQKSDLAAPGIIKIGKRLFLKLE</sequence>
<comment type="catalytic activity">
    <reaction evidence="7">
        <text>tRNA(Tyr) + L-tyrosine + ATP = L-tyrosyl-tRNA(Tyr) + AMP + diphosphate + H(+)</text>
        <dbReference type="Rhea" id="RHEA:10220"/>
        <dbReference type="Rhea" id="RHEA-COMP:9706"/>
        <dbReference type="Rhea" id="RHEA-COMP:9707"/>
        <dbReference type="ChEBI" id="CHEBI:15378"/>
        <dbReference type="ChEBI" id="CHEBI:30616"/>
        <dbReference type="ChEBI" id="CHEBI:33019"/>
        <dbReference type="ChEBI" id="CHEBI:58315"/>
        <dbReference type="ChEBI" id="CHEBI:78442"/>
        <dbReference type="ChEBI" id="CHEBI:78536"/>
        <dbReference type="ChEBI" id="CHEBI:456215"/>
        <dbReference type="EC" id="6.1.1.1"/>
    </reaction>
</comment>
<protein>
    <recommendedName>
        <fullName evidence="1 8">Tyrosine--tRNA ligase</fullName>
        <ecNumber evidence="1 8">6.1.1.1</ecNumber>
    </recommendedName>
</protein>
<dbReference type="GO" id="GO:0004831">
    <property type="term" value="F:tyrosine-tRNA ligase activity"/>
    <property type="evidence" value="ECO:0007669"/>
    <property type="project" value="UniProtKB-UniRule"/>
</dbReference>
<evidence type="ECO:0000313" key="10">
    <source>
        <dbReference type="EMBL" id="OGM90957.1"/>
    </source>
</evidence>
<keyword evidence="3 9" id="KW-0547">Nucleotide-binding</keyword>
<evidence type="ECO:0000256" key="7">
    <source>
        <dbReference type="ARBA" id="ARBA00048248"/>
    </source>
</evidence>
<comment type="caution">
    <text evidence="10">The sequence shown here is derived from an EMBL/GenBank/DDBJ whole genome shotgun (WGS) entry which is preliminary data.</text>
</comment>
<name>A0A1F8DQQ1_9BACT</name>
<evidence type="ECO:0000256" key="3">
    <source>
        <dbReference type="ARBA" id="ARBA00022741"/>
    </source>
</evidence>
<evidence type="ECO:0000256" key="8">
    <source>
        <dbReference type="NCBIfam" id="TIGR00234"/>
    </source>
</evidence>
<keyword evidence="5 9" id="KW-0648">Protein biosynthesis</keyword>
<reference evidence="10 11" key="1">
    <citation type="journal article" date="2016" name="Nat. Commun.">
        <title>Thousands of microbial genomes shed light on interconnected biogeochemical processes in an aquifer system.</title>
        <authorList>
            <person name="Anantharaman K."/>
            <person name="Brown C.T."/>
            <person name="Hug L.A."/>
            <person name="Sharon I."/>
            <person name="Castelle C.J."/>
            <person name="Probst A.J."/>
            <person name="Thomas B.C."/>
            <person name="Singh A."/>
            <person name="Wilkins M.J."/>
            <person name="Karaoz U."/>
            <person name="Brodie E.L."/>
            <person name="Williams K.H."/>
            <person name="Hubbard S.S."/>
            <person name="Banfield J.F."/>
        </authorList>
    </citation>
    <scope>NUCLEOTIDE SEQUENCE [LARGE SCALE GENOMIC DNA]</scope>
</reference>
<dbReference type="InterPro" id="IPR002307">
    <property type="entry name" value="Tyr-tRNA-ligase"/>
</dbReference>
<keyword evidence="6 9" id="KW-0030">Aminoacyl-tRNA synthetase</keyword>
<dbReference type="Gene3D" id="3.40.50.620">
    <property type="entry name" value="HUPs"/>
    <property type="match status" value="1"/>
</dbReference>
<dbReference type="PROSITE" id="PS00178">
    <property type="entry name" value="AA_TRNA_LIGASE_I"/>
    <property type="match status" value="1"/>
</dbReference>
<organism evidence="10 11">
    <name type="scientific">Candidatus Wolfebacteria bacterium RIFCSPHIGHO2_01_FULL_48_22</name>
    <dbReference type="NCBI Taxonomy" id="1802555"/>
    <lineage>
        <taxon>Bacteria</taxon>
        <taxon>Candidatus Wolfeibacteriota</taxon>
    </lineage>
</organism>
<dbReference type="SUPFAM" id="SSF52374">
    <property type="entry name" value="Nucleotidylyl transferase"/>
    <property type="match status" value="1"/>
</dbReference>
<evidence type="ECO:0000256" key="9">
    <source>
        <dbReference type="RuleBase" id="RU363036"/>
    </source>
</evidence>
<dbReference type="GO" id="GO:0005829">
    <property type="term" value="C:cytosol"/>
    <property type="evidence" value="ECO:0007669"/>
    <property type="project" value="TreeGrafter"/>
</dbReference>
<dbReference type="InterPro" id="IPR014729">
    <property type="entry name" value="Rossmann-like_a/b/a_fold"/>
</dbReference>
<gene>
    <name evidence="10" type="ORF">A2755_01775</name>
</gene>
<evidence type="ECO:0000256" key="5">
    <source>
        <dbReference type="ARBA" id="ARBA00022917"/>
    </source>
</evidence>
<dbReference type="Proteomes" id="UP000177029">
    <property type="component" value="Unassembled WGS sequence"/>
</dbReference>
<keyword evidence="4 9" id="KW-0067">ATP-binding</keyword>
<comment type="similarity">
    <text evidence="9">Belongs to the class-I aminoacyl-tRNA synthetase family.</text>
</comment>
<dbReference type="InterPro" id="IPR002305">
    <property type="entry name" value="aa-tRNA-synth_Ic"/>
</dbReference>
<evidence type="ECO:0000256" key="4">
    <source>
        <dbReference type="ARBA" id="ARBA00022840"/>
    </source>
</evidence>
<evidence type="ECO:0000313" key="11">
    <source>
        <dbReference type="Proteomes" id="UP000177029"/>
    </source>
</evidence>
<dbReference type="Gene3D" id="1.10.240.10">
    <property type="entry name" value="Tyrosyl-Transfer RNA Synthetase"/>
    <property type="match status" value="1"/>
</dbReference>
<dbReference type="AlphaFoldDB" id="A0A1F8DQQ1"/>
<evidence type="ECO:0000256" key="1">
    <source>
        <dbReference type="ARBA" id="ARBA00013160"/>
    </source>
</evidence>
<dbReference type="NCBIfam" id="TIGR00234">
    <property type="entry name" value="tyrS"/>
    <property type="match status" value="1"/>
</dbReference>
<dbReference type="InterPro" id="IPR024088">
    <property type="entry name" value="Tyr-tRNA-ligase_bac-type"/>
</dbReference>
<dbReference type="PANTHER" id="PTHR11766:SF1">
    <property type="entry name" value="TYROSINE--TRNA LIGASE"/>
    <property type="match status" value="1"/>
</dbReference>
<dbReference type="Pfam" id="PF00579">
    <property type="entry name" value="tRNA-synt_1b"/>
    <property type="match status" value="1"/>
</dbReference>
<evidence type="ECO:0000256" key="6">
    <source>
        <dbReference type="ARBA" id="ARBA00023146"/>
    </source>
</evidence>
<evidence type="ECO:0000256" key="2">
    <source>
        <dbReference type="ARBA" id="ARBA00022598"/>
    </source>
</evidence>
<dbReference type="PRINTS" id="PR01040">
    <property type="entry name" value="TRNASYNTHTYR"/>
</dbReference>
<proteinExistence type="inferred from homology"/>
<dbReference type="GO" id="GO:0006437">
    <property type="term" value="P:tyrosyl-tRNA aminoacylation"/>
    <property type="evidence" value="ECO:0007669"/>
    <property type="project" value="UniProtKB-UniRule"/>
</dbReference>
<dbReference type="GO" id="GO:0005524">
    <property type="term" value="F:ATP binding"/>
    <property type="evidence" value="ECO:0007669"/>
    <property type="project" value="UniProtKB-KW"/>
</dbReference>
<dbReference type="PANTHER" id="PTHR11766">
    <property type="entry name" value="TYROSYL-TRNA SYNTHETASE"/>
    <property type="match status" value="1"/>
</dbReference>
<dbReference type="EC" id="6.1.1.1" evidence="1 8"/>
<keyword evidence="2 9" id="KW-0436">Ligase</keyword>
<dbReference type="STRING" id="1802555.A2755_01775"/>
<dbReference type="InterPro" id="IPR001412">
    <property type="entry name" value="aa-tRNA-synth_I_CS"/>
</dbReference>
<accession>A0A1F8DQQ1</accession>
<dbReference type="EMBL" id="MGIP01000014">
    <property type="protein sequence ID" value="OGM90957.1"/>
    <property type="molecule type" value="Genomic_DNA"/>
</dbReference>